<evidence type="ECO:0000313" key="2">
    <source>
        <dbReference type="EMBL" id="KAH9366011.1"/>
    </source>
</evidence>
<evidence type="ECO:0000313" key="3">
    <source>
        <dbReference type="Proteomes" id="UP000821853"/>
    </source>
</evidence>
<dbReference type="AlphaFoldDB" id="A0A9J6FTA6"/>
<evidence type="ECO:0000259" key="1">
    <source>
        <dbReference type="Pfam" id="PF13837"/>
    </source>
</evidence>
<gene>
    <name evidence="2" type="ORF">HPB48_021327</name>
</gene>
<keyword evidence="3" id="KW-1185">Reference proteome</keyword>
<protein>
    <recommendedName>
        <fullName evidence="1">Myb/SANT-like DNA-binding domain-containing protein</fullName>
    </recommendedName>
</protein>
<dbReference type="Proteomes" id="UP000821853">
    <property type="component" value="Chromosome 2"/>
</dbReference>
<comment type="caution">
    <text evidence="2">The sequence shown here is derived from an EMBL/GenBank/DDBJ whole genome shotgun (WGS) entry which is preliminary data.</text>
</comment>
<dbReference type="GO" id="GO:0016604">
    <property type="term" value="C:nuclear body"/>
    <property type="evidence" value="ECO:0007669"/>
    <property type="project" value="TreeGrafter"/>
</dbReference>
<dbReference type="Gene3D" id="1.10.10.60">
    <property type="entry name" value="Homeodomain-like"/>
    <property type="match status" value="1"/>
</dbReference>
<dbReference type="GO" id="GO:0045893">
    <property type="term" value="P:positive regulation of DNA-templated transcription"/>
    <property type="evidence" value="ECO:0007669"/>
    <property type="project" value="TreeGrafter"/>
</dbReference>
<dbReference type="VEuPathDB" id="VectorBase:HLOH_059549"/>
<feature type="domain" description="Myb/SANT-like DNA-binding" evidence="1">
    <location>
        <begin position="6"/>
        <end position="93"/>
    </location>
</feature>
<dbReference type="EMBL" id="JABSTR010000004">
    <property type="protein sequence ID" value="KAH9366011.1"/>
    <property type="molecule type" value="Genomic_DNA"/>
</dbReference>
<dbReference type="PANTHER" id="PTHR22666">
    <property type="entry name" value="MYB_SANT-LIKE DNA-BINDING DOMAIN-CONTAINING PROTEIN 1"/>
    <property type="match status" value="1"/>
</dbReference>
<dbReference type="Pfam" id="PF13837">
    <property type="entry name" value="Myb_DNA-bind_4"/>
    <property type="match status" value="1"/>
</dbReference>
<sequence length="177" mass="19920">MDSGARNVWTTNATSVLIDCWEDRLDDLRGQKRNTGVYADITEALHKLGIERTVAEVRYKIKNLSQMYRDGVKGLTTGSGPSDWPHFERVRELIVAQSSNDPTVMQESQCTVDEHHPRTTPKTWEHQVVRELLKGAPKLKEVAPKMGQLRTNQLLTSSVLPGRGRGRRVSATTGRRS</sequence>
<organism evidence="2 3">
    <name type="scientific">Haemaphysalis longicornis</name>
    <name type="common">Bush tick</name>
    <dbReference type="NCBI Taxonomy" id="44386"/>
    <lineage>
        <taxon>Eukaryota</taxon>
        <taxon>Metazoa</taxon>
        <taxon>Ecdysozoa</taxon>
        <taxon>Arthropoda</taxon>
        <taxon>Chelicerata</taxon>
        <taxon>Arachnida</taxon>
        <taxon>Acari</taxon>
        <taxon>Parasitiformes</taxon>
        <taxon>Ixodida</taxon>
        <taxon>Ixodoidea</taxon>
        <taxon>Ixodidae</taxon>
        <taxon>Haemaphysalinae</taxon>
        <taxon>Haemaphysalis</taxon>
    </lineage>
</organism>
<name>A0A9J6FTA6_HAELO</name>
<proteinExistence type="predicted"/>
<accession>A0A9J6FTA6</accession>
<reference evidence="2 3" key="1">
    <citation type="journal article" date="2020" name="Cell">
        <title>Large-Scale Comparative Analyses of Tick Genomes Elucidate Their Genetic Diversity and Vector Capacities.</title>
        <authorList>
            <consortium name="Tick Genome and Microbiome Consortium (TIGMIC)"/>
            <person name="Jia N."/>
            <person name="Wang J."/>
            <person name="Shi W."/>
            <person name="Du L."/>
            <person name="Sun Y."/>
            <person name="Zhan W."/>
            <person name="Jiang J.F."/>
            <person name="Wang Q."/>
            <person name="Zhang B."/>
            <person name="Ji P."/>
            <person name="Bell-Sakyi L."/>
            <person name="Cui X.M."/>
            <person name="Yuan T.T."/>
            <person name="Jiang B.G."/>
            <person name="Yang W.F."/>
            <person name="Lam T.T."/>
            <person name="Chang Q.C."/>
            <person name="Ding S.J."/>
            <person name="Wang X.J."/>
            <person name="Zhu J.G."/>
            <person name="Ruan X.D."/>
            <person name="Zhao L."/>
            <person name="Wei J.T."/>
            <person name="Ye R.Z."/>
            <person name="Que T.C."/>
            <person name="Du C.H."/>
            <person name="Zhou Y.H."/>
            <person name="Cheng J.X."/>
            <person name="Dai P.F."/>
            <person name="Guo W.B."/>
            <person name="Han X.H."/>
            <person name="Huang E.J."/>
            <person name="Li L.F."/>
            <person name="Wei W."/>
            <person name="Gao Y.C."/>
            <person name="Liu J.Z."/>
            <person name="Shao H.Z."/>
            <person name="Wang X."/>
            <person name="Wang C.C."/>
            <person name="Yang T.C."/>
            <person name="Huo Q.B."/>
            <person name="Li W."/>
            <person name="Chen H.Y."/>
            <person name="Chen S.E."/>
            <person name="Zhou L.G."/>
            <person name="Ni X.B."/>
            <person name="Tian J.H."/>
            <person name="Sheng Y."/>
            <person name="Liu T."/>
            <person name="Pan Y.S."/>
            <person name="Xia L.Y."/>
            <person name="Li J."/>
            <person name="Zhao F."/>
            <person name="Cao W.C."/>
        </authorList>
    </citation>
    <scope>NUCLEOTIDE SEQUENCE [LARGE SCALE GENOMIC DNA]</scope>
    <source>
        <strain evidence="2">HaeL-2018</strain>
    </source>
</reference>
<dbReference type="PANTHER" id="PTHR22666:SF3">
    <property type="entry name" value="MYB_SANT-LIKE DNA-BINDING DOMAIN-CONTAINING PROTEIN 1"/>
    <property type="match status" value="1"/>
</dbReference>
<dbReference type="InterPro" id="IPR026095">
    <property type="entry name" value="Myb/SANT-like_DNA-bd_dom_prot"/>
</dbReference>
<dbReference type="OrthoDB" id="691673at2759"/>
<dbReference type="InterPro" id="IPR044822">
    <property type="entry name" value="Myb_DNA-bind_4"/>
</dbReference>